<dbReference type="SUPFAM" id="SSF48150">
    <property type="entry name" value="DNA-glycosylase"/>
    <property type="match status" value="1"/>
</dbReference>
<evidence type="ECO:0000256" key="2">
    <source>
        <dbReference type="ARBA" id="ARBA00022801"/>
    </source>
</evidence>
<evidence type="ECO:0000256" key="1">
    <source>
        <dbReference type="ARBA" id="ARBA00022763"/>
    </source>
</evidence>
<evidence type="ECO:0000313" key="6">
    <source>
        <dbReference type="Proteomes" id="UP000838672"/>
    </source>
</evidence>
<protein>
    <submittedName>
        <fullName evidence="5">N-glycosylase/DNA lyase</fullName>
        <ecNumber evidence="5">4.2.99.18</ecNumber>
    </submittedName>
</protein>
<keyword evidence="1" id="KW-0227">DNA damage</keyword>
<dbReference type="InterPro" id="IPR023170">
    <property type="entry name" value="HhH_base_excis_C"/>
</dbReference>
<sequence length="237" mass="27212">MKPWQIESAIAELCKDIERVVERKDYTCMSEQDLTFELLICILGSGVRYELSLAYASAIQSTQVLRRLKKRIKSSEHTYSIESILNSPAYSSTNGKTYSRYRYPKRAAKHIAESFCNIERKYGSLKEMIGTMSAPSDLRRELIFLCPGIGPKQSSHYVKNIGFTDNVAILDRHILNYLKLIDGLDICPKQVSKIDEYEAIERRFIDKASKFNHAVSVVDQSMWFVMRALGKEAYTWA</sequence>
<dbReference type="EMBL" id="CAKLDI010000001">
    <property type="protein sequence ID" value="CAH0533236.1"/>
    <property type="molecule type" value="Genomic_DNA"/>
</dbReference>
<dbReference type="InterPro" id="IPR012092">
    <property type="entry name" value="DNA_glyclase/AP_lyase_Ogg"/>
</dbReference>
<dbReference type="Gene3D" id="1.10.340.30">
    <property type="entry name" value="Hypothetical protein, domain 2"/>
    <property type="match status" value="1"/>
</dbReference>
<dbReference type="EC" id="4.2.99.18" evidence="5"/>
<proteinExistence type="predicted"/>
<dbReference type="RefSeq" id="WP_237465555.1">
    <property type="nucleotide sequence ID" value="NZ_CAKLDI010000001.1"/>
</dbReference>
<name>A0ABM8ZSF9_9VIBR</name>
<dbReference type="InterPro" id="IPR011257">
    <property type="entry name" value="DNA_glycosylase"/>
</dbReference>
<evidence type="ECO:0000256" key="3">
    <source>
        <dbReference type="ARBA" id="ARBA00023204"/>
    </source>
</evidence>
<dbReference type="Proteomes" id="UP000838672">
    <property type="component" value="Unassembled WGS sequence"/>
</dbReference>
<dbReference type="Gene3D" id="1.10.1670.10">
    <property type="entry name" value="Helix-hairpin-Helix base-excision DNA repair enzymes (C-terminal)"/>
    <property type="match status" value="1"/>
</dbReference>
<keyword evidence="3" id="KW-0234">DNA repair</keyword>
<evidence type="ECO:0000256" key="4">
    <source>
        <dbReference type="ARBA" id="ARBA00023295"/>
    </source>
</evidence>
<comment type="caution">
    <text evidence="5">The sequence shown here is derived from an EMBL/GenBank/DDBJ whole genome shotgun (WGS) entry which is preliminary data.</text>
</comment>
<keyword evidence="4" id="KW-0326">Glycosidase</keyword>
<evidence type="ECO:0000313" key="5">
    <source>
        <dbReference type="EMBL" id="CAH0533236.1"/>
    </source>
</evidence>
<keyword evidence="2" id="KW-0378">Hydrolase</keyword>
<keyword evidence="6" id="KW-1185">Reference proteome</keyword>
<gene>
    <name evidence="5" type="primary">ogg</name>
    <name evidence="5" type="ORF">VST7929_01100</name>
</gene>
<accession>A0ABM8ZSF9</accession>
<dbReference type="Pfam" id="PF22175">
    <property type="entry name" value="Ogg-HhH"/>
    <property type="match status" value="1"/>
</dbReference>
<organism evidence="5 6">
    <name type="scientific">Vibrio stylophorae</name>
    <dbReference type="NCBI Taxonomy" id="659351"/>
    <lineage>
        <taxon>Bacteria</taxon>
        <taxon>Pseudomonadati</taxon>
        <taxon>Pseudomonadota</taxon>
        <taxon>Gammaproteobacteria</taxon>
        <taxon>Vibrionales</taxon>
        <taxon>Vibrionaceae</taxon>
        <taxon>Vibrio</taxon>
    </lineage>
</organism>
<reference evidence="5" key="1">
    <citation type="submission" date="2021-11" db="EMBL/GenBank/DDBJ databases">
        <authorList>
            <person name="Rodrigo-Torres L."/>
            <person name="Arahal R. D."/>
            <person name="Lucena T."/>
        </authorList>
    </citation>
    <scope>NUCLEOTIDE SEQUENCE</scope>
    <source>
        <strain evidence="5">CECT 7929</strain>
    </source>
</reference>
<dbReference type="GO" id="GO:0140078">
    <property type="term" value="F:class I DNA-(apurinic or apyrimidinic site) endonuclease activity"/>
    <property type="evidence" value="ECO:0007669"/>
    <property type="project" value="UniProtKB-EC"/>
</dbReference>
<keyword evidence="5" id="KW-0456">Lyase</keyword>